<keyword evidence="3" id="KW-1185">Reference proteome</keyword>
<protein>
    <recommendedName>
        <fullName evidence="1">Prion-inhibition and propagation HeLo domain-containing protein</fullName>
    </recommendedName>
</protein>
<gene>
    <name evidence="2" type="ORF">HIM_10396</name>
</gene>
<dbReference type="Gene3D" id="1.10.510.10">
    <property type="entry name" value="Transferase(Phosphotransferase) domain 1"/>
    <property type="match status" value="1"/>
</dbReference>
<dbReference type="Gene3D" id="1.20.120.1020">
    <property type="entry name" value="Prion-inhibition and propagation, HeLo domain"/>
    <property type="match status" value="1"/>
</dbReference>
<dbReference type="AlphaFoldDB" id="A0A0F7ZK51"/>
<reference evidence="2 3" key="1">
    <citation type="journal article" date="2014" name="Genome Biol. Evol.">
        <title>Comparative genomics and transcriptomics analyses reveal divergent lifestyle features of nematode endoparasitic fungus Hirsutella minnesotensis.</title>
        <authorList>
            <person name="Lai Y."/>
            <person name="Liu K."/>
            <person name="Zhang X."/>
            <person name="Zhang X."/>
            <person name="Li K."/>
            <person name="Wang N."/>
            <person name="Shu C."/>
            <person name="Wu Y."/>
            <person name="Wang C."/>
            <person name="Bushley K.E."/>
            <person name="Xiang M."/>
            <person name="Liu X."/>
        </authorList>
    </citation>
    <scope>NUCLEOTIDE SEQUENCE [LARGE SCALE GENOMIC DNA]</scope>
    <source>
        <strain evidence="2 3">3608</strain>
    </source>
</reference>
<dbReference type="SUPFAM" id="SSF56112">
    <property type="entry name" value="Protein kinase-like (PK-like)"/>
    <property type="match status" value="1"/>
</dbReference>
<dbReference type="InterPro" id="IPR029498">
    <property type="entry name" value="HeLo_dom"/>
</dbReference>
<dbReference type="InterPro" id="IPR011009">
    <property type="entry name" value="Kinase-like_dom_sf"/>
</dbReference>
<sequence length="582" mass="66522">MSSQHLVSTLGELIKVTCDGFQYVSRFITAIEKMGHDLTELRLSFREELTKTSIFAQAYNLLIDENTPRPVVMPSLWTITVIERFAMMKMHLERAEELVDRYTGNSVPAGFPDLSKRARAAAFDLGKRPTASLAVIDEANEIRKRMHTLQKETELRLKLEWSMKHKSSLEEAVKHLKDDNAALLGLTMQSMLNTMYDAVLSHLPLKDMLARPRAMLGPRDVMLDAEAQAYELRKDEQTQAQIFIDSLDIETIEQKKARMLEISRFPALLVTEFPDDRTRTATYYEGSPAKEHVLVEWKEYAPRRSGQSDLTEDQVICRVSDVVAILNSPPTFLRNVLPSVGFFRDHRRNCRGSSWIGIAYRTFAVSYTDHCKSLRDLLTPQRHGNSKELCPQWKPPLGERFRLAQTLAESLLQIHNCGWLHKGLRPENIVFFAHNSSIANPYLLGWEYARSAREGQVTEAVNAWVEDAKLYRHPDWFKEPEASTSKYRIEFDQYQLGCVLLEIGRWGLIGNQGLRGATRTKFSDDENGRDHWRQYLIGKASSLASDMGQIYSDVVQNLLLGLNAQGKEFWHAVVLELSKCNA</sequence>
<dbReference type="OrthoDB" id="1911848at2759"/>
<name>A0A0F7ZK51_9HYPO</name>
<dbReference type="InterPro" id="IPR038305">
    <property type="entry name" value="HeLo_sf"/>
</dbReference>
<dbReference type="EMBL" id="KQ030639">
    <property type="protein sequence ID" value="KJZ70210.1"/>
    <property type="molecule type" value="Genomic_DNA"/>
</dbReference>
<evidence type="ECO:0000313" key="3">
    <source>
        <dbReference type="Proteomes" id="UP000054481"/>
    </source>
</evidence>
<dbReference type="PANTHER" id="PTHR37542:SF1">
    <property type="entry name" value="PRION-INHIBITION AND PROPAGATION HELO DOMAIN-CONTAINING PROTEIN"/>
    <property type="match status" value="1"/>
</dbReference>
<proteinExistence type="predicted"/>
<evidence type="ECO:0000259" key="1">
    <source>
        <dbReference type="Pfam" id="PF14479"/>
    </source>
</evidence>
<dbReference type="Proteomes" id="UP000054481">
    <property type="component" value="Unassembled WGS sequence"/>
</dbReference>
<feature type="domain" description="Prion-inhibition and propagation HeLo" evidence="1">
    <location>
        <begin position="7"/>
        <end position="190"/>
    </location>
</feature>
<evidence type="ECO:0000313" key="2">
    <source>
        <dbReference type="EMBL" id="KJZ70210.1"/>
    </source>
</evidence>
<dbReference type="Pfam" id="PF14479">
    <property type="entry name" value="HeLo"/>
    <property type="match status" value="1"/>
</dbReference>
<organism evidence="2 3">
    <name type="scientific">Hirsutella minnesotensis 3608</name>
    <dbReference type="NCBI Taxonomy" id="1043627"/>
    <lineage>
        <taxon>Eukaryota</taxon>
        <taxon>Fungi</taxon>
        <taxon>Dikarya</taxon>
        <taxon>Ascomycota</taxon>
        <taxon>Pezizomycotina</taxon>
        <taxon>Sordariomycetes</taxon>
        <taxon>Hypocreomycetidae</taxon>
        <taxon>Hypocreales</taxon>
        <taxon>Ophiocordycipitaceae</taxon>
        <taxon>Hirsutella</taxon>
    </lineage>
</organism>
<accession>A0A0F7ZK51</accession>
<dbReference type="PANTHER" id="PTHR37542">
    <property type="entry name" value="HELO DOMAIN-CONTAINING PROTEIN-RELATED"/>
    <property type="match status" value="1"/>
</dbReference>